<gene>
    <name evidence="19" type="ORF">GCM10007390_11040</name>
</gene>
<evidence type="ECO:0000256" key="8">
    <source>
        <dbReference type="ARBA" id="ARBA00023047"/>
    </source>
</evidence>
<evidence type="ECO:0000256" key="2">
    <source>
        <dbReference type="ARBA" id="ARBA00009450"/>
    </source>
</evidence>
<proteinExistence type="inferred from homology"/>
<comment type="similarity">
    <text evidence="2">Belongs to the BexD/CtrA/VexA family.</text>
</comment>
<reference evidence="19 20" key="1">
    <citation type="journal article" date="2014" name="Int. J. Syst. Evol. Microbiol.">
        <title>Complete genome sequence of Corynebacterium casei LMG S-19264T (=DSM 44701T), isolated from a smear-ripened cheese.</title>
        <authorList>
            <consortium name="US DOE Joint Genome Institute (JGI-PGF)"/>
            <person name="Walter F."/>
            <person name="Albersmeier A."/>
            <person name="Kalinowski J."/>
            <person name="Ruckert C."/>
        </authorList>
    </citation>
    <scope>NUCLEOTIDE SEQUENCE [LARGE SCALE GENOMIC DNA]</scope>
    <source>
        <strain evidence="19 20">KCTC 12866</strain>
    </source>
</reference>
<evidence type="ECO:0000256" key="14">
    <source>
        <dbReference type="ARBA" id="ARBA00023288"/>
    </source>
</evidence>
<keyword evidence="4" id="KW-1134">Transmembrane beta strand</keyword>
<keyword evidence="9" id="KW-0406">Ion transport</keyword>
<sequence>MGLMLVAPTFAQTPLPSQMSTSQMLRYYQQAKASGMSDMEIEQAALARGFTLDDIAKLRQQLEGVQNDGGNRVGSKRDTLGVTRSRIRTRPTQDSQQQFQDSPDDRFGDKNQDRLRENERPQLSEKQKRIFGAPIFQNAYLDFAPNLRLATPKNYILGPDDELIVDIYGNSVENFRLKVSPEGTVKMLNLAPVFVSGLSIEAASERIVSRLRQAFSSLNRPGSGTYANITLGNIRTINVIVTGEVTRPGSYSISSLSTAFNALYASGGPTENGSFRKIEVIRNNNVVAKFDLYEFIVDANLKNNITLQDQDIIMVYPYQARVEIVGEVKREGIFEASQSDTFQDLIRYAGGYTSMAYTAAIRYQRNTGKEFKVGLISAGQAEGFIPKDGDLYEVGEILDRYENSVSIEGAVYRPGLYALEEGSMTVKDIISKAEGLQKDAFLNRAIINRKNDLLQPQVLSFDLGKLIRGEIADIPLKSEDEVVIKSVKDLKSEETVSIQGAVNNTTSFPYAEGMTVSDLIYMAGGYSEGATPYRIEVARRVKNDSATNDATETIKILTFNIGNELQILPENRQFELMPFDIVFVRKAPNYEEQKTIVLEGEVMYPGRYAILNNAERISDVIQRAGGLKPNAYLAGARLTREITEMEERDSRVLEKAAFDRDLFNSNGVSPLTIRERDLKADSLAKVNTQVIERQLVGIDMVSILNNPDQPANILLQEGDSIMIPRRVETVRIMGEVLNPSMVNYDPSFSFSDYISQAGGYSDNARQNKAFVSYANGRLDRSKRFLFFPIRPKITPGTTINVPAKLVKTGRETTPGERIAILSLLSTLAITVIRLF</sequence>
<protein>
    <submittedName>
        <fullName evidence="19">Capsule polysaccharide transporter</fullName>
    </submittedName>
</protein>
<keyword evidence="5" id="KW-0762">Sugar transport</keyword>
<feature type="domain" description="Soluble ligand binding" evidence="17">
    <location>
        <begin position="730"/>
        <end position="771"/>
    </location>
</feature>
<feature type="domain" description="SLBB" evidence="18">
    <location>
        <begin position="404"/>
        <end position="482"/>
    </location>
</feature>
<evidence type="ECO:0000259" key="17">
    <source>
        <dbReference type="Pfam" id="PF10531"/>
    </source>
</evidence>
<accession>A0A8J3D0P6</accession>
<evidence type="ECO:0000256" key="13">
    <source>
        <dbReference type="ARBA" id="ARBA00023237"/>
    </source>
</evidence>
<evidence type="ECO:0000256" key="9">
    <source>
        <dbReference type="ARBA" id="ARBA00023065"/>
    </source>
</evidence>
<evidence type="ECO:0000256" key="10">
    <source>
        <dbReference type="ARBA" id="ARBA00023114"/>
    </source>
</evidence>
<keyword evidence="14" id="KW-0449">Lipoprotein</keyword>
<feature type="domain" description="Soluble ligand binding" evidence="17">
    <location>
        <begin position="496"/>
        <end position="543"/>
    </location>
</feature>
<dbReference type="PANTHER" id="PTHR33619:SF3">
    <property type="entry name" value="POLYSACCHARIDE EXPORT PROTEIN GFCE-RELATED"/>
    <property type="match status" value="1"/>
</dbReference>
<dbReference type="GO" id="GO:0015159">
    <property type="term" value="F:polysaccharide transmembrane transporter activity"/>
    <property type="evidence" value="ECO:0007669"/>
    <property type="project" value="InterPro"/>
</dbReference>
<keyword evidence="7" id="KW-0732">Signal</keyword>
<dbReference type="GO" id="GO:0006811">
    <property type="term" value="P:monoatomic ion transport"/>
    <property type="evidence" value="ECO:0007669"/>
    <property type="project" value="UniProtKB-KW"/>
</dbReference>
<evidence type="ECO:0000313" key="19">
    <source>
        <dbReference type="EMBL" id="GHB59173.1"/>
    </source>
</evidence>
<feature type="domain" description="Soluble ligand binding" evidence="17">
    <location>
        <begin position="322"/>
        <end position="362"/>
    </location>
</feature>
<evidence type="ECO:0000256" key="7">
    <source>
        <dbReference type="ARBA" id="ARBA00022729"/>
    </source>
</evidence>
<keyword evidence="13" id="KW-0998">Cell outer membrane</keyword>
<evidence type="ECO:0000313" key="20">
    <source>
        <dbReference type="Proteomes" id="UP000598271"/>
    </source>
</evidence>
<dbReference type="AlphaFoldDB" id="A0A8J3D0P6"/>
<dbReference type="GO" id="GO:0009279">
    <property type="term" value="C:cell outer membrane"/>
    <property type="evidence" value="ECO:0007669"/>
    <property type="project" value="UniProtKB-SubCell"/>
</dbReference>
<feature type="domain" description="Polysaccharide export protein N-terminal" evidence="16">
    <location>
        <begin position="151"/>
        <end position="213"/>
    </location>
</feature>
<dbReference type="Pfam" id="PF22461">
    <property type="entry name" value="SLBB_2"/>
    <property type="match status" value="2"/>
</dbReference>
<dbReference type="GO" id="GO:0015288">
    <property type="term" value="F:porin activity"/>
    <property type="evidence" value="ECO:0007669"/>
    <property type="project" value="UniProtKB-KW"/>
</dbReference>
<dbReference type="Pfam" id="PF02563">
    <property type="entry name" value="Poly_export"/>
    <property type="match status" value="1"/>
</dbReference>
<evidence type="ECO:0000256" key="11">
    <source>
        <dbReference type="ARBA" id="ARBA00023136"/>
    </source>
</evidence>
<dbReference type="Proteomes" id="UP000598271">
    <property type="component" value="Unassembled WGS sequence"/>
</dbReference>
<feature type="domain" description="SLBB" evidence="18">
    <location>
        <begin position="239"/>
        <end position="315"/>
    </location>
</feature>
<dbReference type="Gene3D" id="3.10.560.10">
    <property type="entry name" value="Outer membrane lipoprotein wza domain like"/>
    <property type="match status" value="6"/>
</dbReference>
<comment type="subcellular location">
    <subcellularLocation>
        <location evidence="1">Cell outer membrane</location>
        <topology evidence="1">Multi-pass membrane protein</topology>
    </subcellularLocation>
</comment>
<name>A0A8J3D0P6_9BACT</name>
<feature type="compositionally biased region" description="Low complexity" evidence="15">
    <location>
        <begin position="90"/>
        <end position="101"/>
    </location>
</feature>
<keyword evidence="10" id="KW-0626">Porin</keyword>
<keyword evidence="12" id="KW-0564">Palmitate</keyword>
<keyword evidence="11" id="KW-0472">Membrane</keyword>
<evidence type="ECO:0000256" key="6">
    <source>
        <dbReference type="ARBA" id="ARBA00022692"/>
    </source>
</evidence>
<evidence type="ECO:0000256" key="12">
    <source>
        <dbReference type="ARBA" id="ARBA00023139"/>
    </source>
</evidence>
<evidence type="ECO:0000259" key="18">
    <source>
        <dbReference type="Pfam" id="PF22461"/>
    </source>
</evidence>
<evidence type="ECO:0000256" key="5">
    <source>
        <dbReference type="ARBA" id="ARBA00022597"/>
    </source>
</evidence>
<dbReference type="InterPro" id="IPR054765">
    <property type="entry name" value="SLBB_dom"/>
</dbReference>
<evidence type="ECO:0000259" key="16">
    <source>
        <dbReference type="Pfam" id="PF02563"/>
    </source>
</evidence>
<keyword evidence="8" id="KW-0625">Polysaccharide transport</keyword>
<dbReference type="GO" id="GO:0046930">
    <property type="term" value="C:pore complex"/>
    <property type="evidence" value="ECO:0007669"/>
    <property type="project" value="UniProtKB-KW"/>
</dbReference>
<dbReference type="PANTHER" id="PTHR33619">
    <property type="entry name" value="POLYSACCHARIDE EXPORT PROTEIN GFCE-RELATED"/>
    <property type="match status" value="1"/>
</dbReference>
<evidence type="ECO:0000256" key="15">
    <source>
        <dbReference type="SAM" id="MobiDB-lite"/>
    </source>
</evidence>
<dbReference type="InterPro" id="IPR019554">
    <property type="entry name" value="Soluble_ligand-bd"/>
</dbReference>
<evidence type="ECO:0000256" key="3">
    <source>
        <dbReference type="ARBA" id="ARBA00022448"/>
    </source>
</evidence>
<dbReference type="InterPro" id="IPR049712">
    <property type="entry name" value="Poly_export"/>
</dbReference>
<dbReference type="Pfam" id="PF10531">
    <property type="entry name" value="SLBB"/>
    <property type="match status" value="3"/>
</dbReference>
<feature type="compositionally biased region" description="Basic and acidic residues" evidence="15">
    <location>
        <begin position="103"/>
        <end position="126"/>
    </location>
</feature>
<organism evidence="19 20">
    <name type="scientific">Persicitalea jodogahamensis</name>
    <dbReference type="NCBI Taxonomy" id="402147"/>
    <lineage>
        <taxon>Bacteria</taxon>
        <taxon>Pseudomonadati</taxon>
        <taxon>Bacteroidota</taxon>
        <taxon>Cytophagia</taxon>
        <taxon>Cytophagales</taxon>
        <taxon>Spirosomataceae</taxon>
        <taxon>Persicitalea</taxon>
    </lineage>
</organism>
<evidence type="ECO:0000256" key="1">
    <source>
        <dbReference type="ARBA" id="ARBA00004571"/>
    </source>
</evidence>
<dbReference type="EMBL" id="BMXF01000001">
    <property type="protein sequence ID" value="GHB59173.1"/>
    <property type="molecule type" value="Genomic_DNA"/>
</dbReference>
<feature type="region of interest" description="Disordered" evidence="15">
    <location>
        <begin position="66"/>
        <end position="126"/>
    </location>
</feature>
<keyword evidence="3" id="KW-0813">Transport</keyword>
<comment type="caution">
    <text evidence="19">The sequence shown here is derived from an EMBL/GenBank/DDBJ whole genome shotgun (WGS) entry which is preliminary data.</text>
</comment>
<dbReference type="InterPro" id="IPR003715">
    <property type="entry name" value="Poly_export_N"/>
</dbReference>
<evidence type="ECO:0000256" key="4">
    <source>
        <dbReference type="ARBA" id="ARBA00022452"/>
    </source>
</evidence>
<keyword evidence="6" id="KW-0812">Transmembrane</keyword>
<keyword evidence="20" id="KW-1185">Reference proteome</keyword>